<evidence type="ECO:0000313" key="1">
    <source>
        <dbReference type="Proteomes" id="UP000036681"/>
    </source>
</evidence>
<organism evidence="1 2">
    <name type="scientific">Ascaris lumbricoides</name>
    <name type="common">Giant roundworm</name>
    <dbReference type="NCBI Taxonomy" id="6252"/>
    <lineage>
        <taxon>Eukaryota</taxon>
        <taxon>Metazoa</taxon>
        <taxon>Ecdysozoa</taxon>
        <taxon>Nematoda</taxon>
        <taxon>Chromadorea</taxon>
        <taxon>Rhabditida</taxon>
        <taxon>Spirurina</taxon>
        <taxon>Ascaridomorpha</taxon>
        <taxon>Ascaridoidea</taxon>
        <taxon>Ascarididae</taxon>
        <taxon>Ascaris</taxon>
    </lineage>
</organism>
<name>A0A0M3I5V9_ASCLU</name>
<dbReference type="Proteomes" id="UP000036681">
    <property type="component" value="Unplaced"/>
</dbReference>
<dbReference type="AlphaFoldDB" id="A0A0M3I5V9"/>
<accession>A0A0M3I5V9</accession>
<protein>
    <submittedName>
        <fullName evidence="2">Transposase</fullName>
    </submittedName>
</protein>
<proteinExistence type="predicted"/>
<dbReference type="WBParaSite" id="ALUE_0001237101-mRNA-1">
    <property type="protein sequence ID" value="ALUE_0001237101-mRNA-1"/>
    <property type="gene ID" value="ALUE_0001237101"/>
</dbReference>
<evidence type="ECO:0000313" key="2">
    <source>
        <dbReference type="WBParaSite" id="ALUE_0001237101-mRNA-1"/>
    </source>
</evidence>
<keyword evidence="1" id="KW-1185">Reference proteome</keyword>
<sequence>MKTFLANAFAVGRLATVQEFHLSRSDTNAPADFYELQRRSIEEYEFSYSITGTACTSRHPQVRPC</sequence>
<reference evidence="2" key="1">
    <citation type="submission" date="2017-02" db="UniProtKB">
        <authorList>
            <consortium name="WormBaseParasite"/>
        </authorList>
    </citation>
    <scope>IDENTIFICATION</scope>
</reference>